<dbReference type="Proteomes" id="UP000316242">
    <property type="component" value="Unassembled WGS sequence"/>
</dbReference>
<organism evidence="1 2">
    <name type="scientific">Glutamicibacter nicotianae</name>
    <name type="common">Arthrobacter nicotianae</name>
    <dbReference type="NCBI Taxonomy" id="37929"/>
    <lineage>
        <taxon>Bacteria</taxon>
        <taxon>Bacillati</taxon>
        <taxon>Actinomycetota</taxon>
        <taxon>Actinomycetes</taxon>
        <taxon>Micrococcales</taxon>
        <taxon>Micrococcaceae</taxon>
        <taxon>Glutamicibacter</taxon>
    </lineage>
</organism>
<evidence type="ECO:0000313" key="1">
    <source>
        <dbReference type="EMBL" id="GEC11577.1"/>
    </source>
</evidence>
<sequence>MLGEVMIHQVRKERLKGESVFVIEQTDIPIEMTPDVRRKLTDRFIEALLKHAFKVVEDADITDGVMGLVRTYWEGESDQQVDLISMSKTMSERLKTVQPFSSGSGLLVVADATVDGKKQLLVSKVEHQQAMQASPSTNDKGQRVISMVQLNDLVFGDHTKIYKVALLTISGDGQEEDVSGKLADSQNGPDAAQFFLRSFLGMKLYDAPDVVTKRYMDVMSAAINKLELTPNEKIDARTALTVELKNNQKTLDPDTFIRNHIPQHRQTEVRTFAQSRGVNMAPFLKDNARISNRVERLRISLDDDIYIVAPAEAIGTGRKINVKQQPASNDGTQLVTIEIAPTRLAQVDNNGRG</sequence>
<proteinExistence type="predicted"/>
<dbReference type="InterPro" id="IPR007358">
    <property type="entry name" value="Nucleoid_associated_NdpA"/>
</dbReference>
<dbReference type="Pfam" id="PF04245">
    <property type="entry name" value="NA37"/>
    <property type="match status" value="1"/>
</dbReference>
<evidence type="ECO:0000313" key="2">
    <source>
        <dbReference type="Proteomes" id="UP000316242"/>
    </source>
</evidence>
<comment type="caution">
    <text evidence="1">The sequence shown here is derived from an EMBL/GenBank/DDBJ whole genome shotgun (WGS) entry which is preliminary data.</text>
</comment>
<keyword evidence="2" id="KW-1185">Reference proteome</keyword>
<name>A0ABQ0RID3_GLUNI</name>
<gene>
    <name evidence="1" type="ORF">ANI01nite_07800</name>
</gene>
<reference evidence="1 2" key="1">
    <citation type="submission" date="2019-06" db="EMBL/GenBank/DDBJ databases">
        <title>Whole genome shotgun sequence of Glutamicibacter nicotianae NBRC 14234.</title>
        <authorList>
            <person name="Hosoyama A."/>
            <person name="Uohara A."/>
            <person name="Ohji S."/>
            <person name="Ichikawa N."/>
        </authorList>
    </citation>
    <scope>NUCLEOTIDE SEQUENCE [LARGE SCALE GENOMIC DNA]</scope>
    <source>
        <strain evidence="1 2">NBRC 14234</strain>
    </source>
</reference>
<accession>A0ABQ0RID3</accession>
<protein>
    <recommendedName>
        <fullName evidence="3">Nucleoid-associated protein</fullName>
    </recommendedName>
</protein>
<dbReference type="EMBL" id="BJNE01000002">
    <property type="protein sequence ID" value="GEC11577.1"/>
    <property type="molecule type" value="Genomic_DNA"/>
</dbReference>
<evidence type="ECO:0008006" key="3">
    <source>
        <dbReference type="Google" id="ProtNLM"/>
    </source>
</evidence>